<evidence type="ECO:0000256" key="1">
    <source>
        <dbReference type="SAM" id="Phobius"/>
    </source>
</evidence>
<feature type="transmembrane region" description="Helical" evidence="1">
    <location>
        <begin position="36"/>
        <end position="58"/>
    </location>
</feature>
<accession>A0A2J0SNB8</accession>
<keyword evidence="1" id="KW-1133">Transmembrane helix</keyword>
<keyword evidence="1" id="KW-0472">Membrane</keyword>
<reference evidence="2" key="1">
    <citation type="submission" date="2018-09" db="EMBL/GenBank/DDBJ databases">
        <authorList>
            <person name="Groschel M."/>
            <person name="Kohl T."/>
            <person name="Conchillo-Sole O."/>
            <person name="Mamat U."/>
            <person name="Yero D."/>
            <person name="Niemann S."/>
            <person name="Daura X."/>
            <person name="Gibert I."/>
        </authorList>
    </citation>
    <scope>NUCLEOTIDE SEQUENCE</scope>
    <source>
        <strain evidence="2">OG156</strain>
    </source>
</reference>
<evidence type="ECO:0008006" key="4">
    <source>
        <dbReference type="Google" id="ProtNLM"/>
    </source>
</evidence>
<evidence type="ECO:0000313" key="2">
    <source>
        <dbReference type="EMBL" id="MBA0310540.1"/>
    </source>
</evidence>
<dbReference type="OrthoDB" id="6064940at2"/>
<dbReference type="AlphaFoldDB" id="A0A2J0SNB8"/>
<dbReference type="Proteomes" id="UP000822271">
    <property type="component" value="Unassembled WGS sequence"/>
</dbReference>
<proteinExistence type="predicted"/>
<protein>
    <recommendedName>
        <fullName evidence="4">Transmembrane protein</fullName>
    </recommendedName>
</protein>
<keyword evidence="1" id="KW-0812">Transmembrane</keyword>
<dbReference type="EMBL" id="RAUE01000010">
    <property type="protein sequence ID" value="MBA0310540.1"/>
    <property type="molecule type" value="Genomic_DNA"/>
</dbReference>
<name>A0A2J0SNB8_STEMA</name>
<comment type="caution">
    <text evidence="2">The sequence shown here is derived from an EMBL/GenBank/DDBJ whole genome shotgun (WGS) entry which is preliminary data.</text>
</comment>
<organism evidence="2 3">
    <name type="scientific">Stenotrophomonas maltophilia</name>
    <name type="common">Pseudomonas maltophilia</name>
    <name type="synonym">Xanthomonas maltophilia</name>
    <dbReference type="NCBI Taxonomy" id="40324"/>
    <lineage>
        <taxon>Bacteria</taxon>
        <taxon>Pseudomonadati</taxon>
        <taxon>Pseudomonadota</taxon>
        <taxon>Gammaproteobacteria</taxon>
        <taxon>Lysobacterales</taxon>
        <taxon>Lysobacteraceae</taxon>
        <taxon>Stenotrophomonas</taxon>
        <taxon>Stenotrophomonas maltophilia group</taxon>
    </lineage>
</organism>
<evidence type="ECO:0000313" key="3">
    <source>
        <dbReference type="Proteomes" id="UP000822271"/>
    </source>
</evidence>
<reference evidence="2" key="2">
    <citation type="journal article" date="2020" name="Front. Microbiol.">
        <title>Genetic Variants of the DSF Quorum Sensing System in Stenotrophomonas maltophilia Influence Virulence and Resistance Phenotypes Among Genotypically Diverse Clinical Isolates.</title>
        <authorList>
            <person name="Yero D."/>
            <person name="Huedo P."/>
            <person name="Conchillo-Sole O."/>
            <person name="Martinez-Servat S."/>
            <person name="Mamat U."/>
            <person name="Coves X."/>
            <person name="Llanas F."/>
            <person name="Roca I."/>
            <person name="Vila J."/>
            <person name="Schaible U.E."/>
            <person name="Daura X."/>
            <person name="Gibert I."/>
        </authorList>
    </citation>
    <scope>NUCLEOTIDE SEQUENCE</scope>
    <source>
        <strain evidence="2">OG156</strain>
    </source>
</reference>
<dbReference type="RefSeq" id="WP_049429730.1">
    <property type="nucleotide sequence ID" value="NZ_CP154630.1"/>
</dbReference>
<gene>
    <name evidence="2" type="ORF">D7Y33_05830</name>
</gene>
<sequence>MATIISFAILGVLCLLVPTLFYLSGSEPVSIDKFGAFFGSTTGPLLSFLALLAVVATLRNQTEAIRQDASAKMAGEHLRWLDGIYSDLGELLDRKIKGNDGSELTLRGILNNGSIPESSSGPDTRSALNDFAILLGQYCEAIAIYRDNCEPLFDVKVYVDRGARLLDQLKRHTAELDGLSPIAIDFMDMHLRGEKKRAKAEAMSRPTRG</sequence>